<dbReference type="AlphaFoldDB" id="A0A0V7ZRK9"/>
<dbReference type="EMBL" id="LMTZ01000002">
    <property type="protein sequence ID" value="KST70176.1"/>
    <property type="molecule type" value="Genomic_DNA"/>
</dbReference>
<dbReference type="SUPFAM" id="SSF52540">
    <property type="entry name" value="P-loop containing nucleoside triphosphate hydrolases"/>
    <property type="match status" value="1"/>
</dbReference>
<dbReference type="InterPro" id="IPR027417">
    <property type="entry name" value="P-loop_NTPase"/>
</dbReference>
<dbReference type="OrthoDB" id="227666at2"/>
<evidence type="ECO:0000256" key="1">
    <source>
        <dbReference type="SAM" id="MobiDB-lite"/>
    </source>
</evidence>
<dbReference type="EMBL" id="LMTZ01000093">
    <property type="protein sequence ID" value="KST66838.1"/>
    <property type="molecule type" value="Genomic_DNA"/>
</dbReference>
<dbReference type="Proteomes" id="UP000053372">
    <property type="component" value="Unassembled WGS sequence"/>
</dbReference>
<comment type="caution">
    <text evidence="2">The sequence shown here is derived from an EMBL/GenBank/DDBJ whole genome shotgun (WGS) entry which is preliminary data.</text>
</comment>
<evidence type="ECO:0000313" key="4">
    <source>
        <dbReference type="Proteomes" id="UP000053372"/>
    </source>
</evidence>
<feature type="compositionally biased region" description="Polar residues" evidence="1">
    <location>
        <begin position="430"/>
        <end position="440"/>
    </location>
</feature>
<protein>
    <submittedName>
        <fullName evidence="2">KAP family P-loop domain-containing protein</fullName>
    </submittedName>
</protein>
<organism evidence="2 4">
    <name type="scientific">Mastigocoleus testarum BC008</name>
    <dbReference type="NCBI Taxonomy" id="371196"/>
    <lineage>
        <taxon>Bacteria</taxon>
        <taxon>Bacillati</taxon>
        <taxon>Cyanobacteriota</taxon>
        <taxon>Cyanophyceae</taxon>
        <taxon>Nostocales</taxon>
        <taxon>Hapalosiphonaceae</taxon>
        <taxon>Mastigocoleus</taxon>
    </lineage>
</organism>
<evidence type="ECO:0000313" key="3">
    <source>
        <dbReference type="EMBL" id="KST70176.1"/>
    </source>
</evidence>
<feature type="compositionally biased region" description="Basic and acidic residues" evidence="1">
    <location>
        <begin position="402"/>
        <end position="429"/>
    </location>
</feature>
<name>A0A0V7ZRK9_9CYAN</name>
<feature type="region of interest" description="Disordered" evidence="1">
    <location>
        <begin position="384"/>
        <end position="451"/>
    </location>
</feature>
<sequence>MVFINDIIKREVNPFDLINLKPGDFWEEQQDSTQMVESIHQKVITEIEEYLDLVAKDNRSRSLLLLGDSGSGKSYLLGRVKRTLNPKAFFAYIGPWADSDYIWRHILRSTVDSLLRIPEGQQESQLMLWLKNLSAFTRGKSKDKIWQLLRSDRRKFIKHLKETYKRAALYNSEIFFGVLHDLTNPELYDLACEWLRGDDLSEESMQALKVKNCIDSEDAAKNILANFGRISAQTQPIVLCFDNLDNIPRIADGSGDFQALFNVNTTIHNRYLKNFLVIISVITNTWRRIWYRIEQADKARVDKAIQLKPITLKQAEGLWSYRLKPLHQAANDGNYSEIFPLNRKLLEENYPGGKTRPRNCLILGRQEYQKYKLSLLEDKVDNKIREPEGKRSKSPTNNEQQISREEVNKEKTHQEETNKQQTNKEKTQSDSKNTSQTSTTPKPPIDDDETQGTDRIQAEFKLIWQEELKKTQGKISKISFLAAPDLIRMLQQALEALQMKSVKPKLISGKYASYSLSYQHPKKGEKIGIVWTEDANMVSFYNIMNASQKVIQKQACQKLYLIRISGVGNSRLKGNQIYQQIFKGNQKQNIHLKPHLSSVHQLATYYSLVNSAHAQELVVGGKTIHPKELQSLIRESTILEKCTLLQDLKIVSAQTEPEEKGKVRRDLRPVKDYLLNLVITQSLMGVTTLVEQSINRFSDVSENDTLLLIELLRKEGKVKILNHKAKLQDQLICLVT</sequence>
<accession>A0A0V7ZRK9</accession>
<dbReference type="RefSeq" id="WP_027845298.1">
    <property type="nucleotide sequence ID" value="NZ_LMTZ01000002.1"/>
</dbReference>
<gene>
    <name evidence="2" type="ORF">BC008_26995</name>
    <name evidence="3" type="ORF">BC008_36600</name>
</gene>
<proteinExistence type="predicted"/>
<dbReference type="Gene3D" id="3.40.50.300">
    <property type="entry name" value="P-loop containing nucleotide triphosphate hydrolases"/>
    <property type="match status" value="1"/>
</dbReference>
<evidence type="ECO:0000313" key="2">
    <source>
        <dbReference type="EMBL" id="KST66838.1"/>
    </source>
</evidence>
<keyword evidence="4" id="KW-1185">Reference proteome</keyword>
<reference evidence="2 4" key="1">
    <citation type="journal article" date="2015" name="Genome Announc.">
        <title>Draft Genome of the Euendolithic (true boring) Cyanobacterium Mastigocoleus testarum strain BC008.</title>
        <authorList>
            <person name="Guida B.S."/>
            <person name="Garcia-Pichel F."/>
        </authorList>
    </citation>
    <scope>NUCLEOTIDE SEQUENCE [LARGE SCALE GENOMIC DNA]</scope>
    <source>
        <strain evidence="2 4">BC008</strain>
    </source>
</reference>